<sequence>MPKHVSRRARAKVPTAANPILRSGIVGLMVACGVAVVDLALTDTASAQSPSTPLPGTKPATPQAAAQATAQTAPQPATGQGTADGNAGGSTNGAAQNQEPVLLTADQVTFDEENSLVTASGNVELAQGKRSVRADKISYNQKTKVVTATGNIRLVEPSGDIVFADYAELTDDLKDVFIENIRVLMTDNGRMAGTEGERREGRLTRVNRGVYSPCDLCKEDPSRPPLWQIRAVRIVHDNEEHEVRYRDATMEIFGIPVAYTPYLSHPDPSVDRKSGFLTSSFGNSSNLGAFVKTHYYWDIGPDQDATFDLNYYTQQGPLLGGQYRKRFENGRLELEGAITRGDGGNSTTAPKEKRNRGYIAARGLFDINDIWRAGFDVKRASDPTFLRRYYDFREDYLTSKAFVEGFRGRNYAAVTGYSFQDMRYGNPIPEPVVLPYAQYNALGEPGSLFGGRWSLDTSLLNVARLQGAGPDTQRFVVQPGWERNIVSNAGFVTTLSGSVLVAGYAAQQFNNNDPTVRGDDNVSRFRFFPQAQATVRYPLVRYGESSSQLIEPIGQLTVAPKLPNGRLFPNEDSLDIEFDDVNLLQPNRFTGIDRLDDGMRITYGLRTAIYGNTQGSASLFLGQSRRLTETGAGFTGGSGLEDSVSDYVGRLDLQPADWLDVNYSFRIDHESLRPRRHSLNASAGVPLLRLSTSYTYVDQTTSRSAVNRNRVEQASFGVSSQFTDHWNLGVSHTQAMEPQPGPRSSLAVLSYADECLIFQTIARRDYTVSTTGEQDGNTIFFRLVFKNVGEFKSPGLNASFLGGSSANQ</sequence>
<name>A0A2U9S4Y9_9PROT</name>
<keyword evidence="3 4" id="KW-0998">Cell outer membrane</keyword>
<dbReference type="PANTHER" id="PTHR30189:SF1">
    <property type="entry name" value="LPS-ASSEMBLY PROTEIN LPTD"/>
    <property type="match status" value="1"/>
</dbReference>
<dbReference type="InterPro" id="IPR050218">
    <property type="entry name" value="LptD"/>
</dbReference>
<evidence type="ECO:0000259" key="7">
    <source>
        <dbReference type="Pfam" id="PF03968"/>
    </source>
</evidence>
<evidence type="ECO:0000256" key="6">
    <source>
        <dbReference type="SAM" id="Phobius"/>
    </source>
</evidence>
<dbReference type="AlphaFoldDB" id="A0A2U9S4Y9"/>
<feature type="domain" description="Organic solvent tolerance-like N-terminal" evidence="7">
    <location>
        <begin position="104"/>
        <end position="150"/>
    </location>
</feature>
<evidence type="ECO:0000256" key="4">
    <source>
        <dbReference type="HAMAP-Rule" id="MF_01411"/>
    </source>
</evidence>
<dbReference type="RefSeq" id="WP_111066087.1">
    <property type="nucleotide sequence ID" value="NZ_CP029829.1"/>
</dbReference>
<feature type="domain" description="LPS-assembly protein LptD central" evidence="9">
    <location>
        <begin position="248"/>
        <end position="340"/>
    </location>
</feature>
<comment type="subunit">
    <text evidence="4">Component of the lipopolysaccharide transport and assembly complex.</text>
</comment>
<dbReference type="Pfam" id="PF03968">
    <property type="entry name" value="LptD_N"/>
    <property type="match status" value="1"/>
</dbReference>
<evidence type="ECO:0000256" key="3">
    <source>
        <dbReference type="ARBA" id="ARBA00023237"/>
    </source>
</evidence>
<keyword evidence="1 4" id="KW-0732">Signal</keyword>
<dbReference type="Gene3D" id="2.60.450.10">
    <property type="entry name" value="Lipopolysaccharide (LPS) transport protein A like domain"/>
    <property type="match status" value="1"/>
</dbReference>
<comment type="subcellular location">
    <subcellularLocation>
        <location evidence="4">Cell outer membrane</location>
    </subcellularLocation>
</comment>
<dbReference type="GO" id="GO:1990351">
    <property type="term" value="C:transporter complex"/>
    <property type="evidence" value="ECO:0007669"/>
    <property type="project" value="TreeGrafter"/>
</dbReference>
<dbReference type="GO" id="GO:0015920">
    <property type="term" value="P:lipopolysaccharide transport"/>
    <property type="evidence" value="ECO:0007669"/>
    <property type="project" value="InterPro"/>
</dbReference>
<keyword evidence="2 4" id="KW-0472">Membrane</keyword>
<dbReference type="InterPro" id="IPR005653">
    <property type="entry name" value="OstA-like_N"/>
</dbReference>
<dbReference type="PANTHER" id="PTHR30189">
    <property type="entry name" value="LPS-ASSEMBLY PROTEIN"/>
    <property type="match status" value="1"/>
</dbReference>
<comment type="function">
    <text evidence="4">Involved in the assembly of lipopolysaccharide (LPS) at the surface of the outer membrane.</text>
</comment>
<evidence type="ECO:0000313" key="10">
    <source>
        <dbReference type="EMBL" id="AWU93546.1"/>
    </source>
</evidence>
<protein>
    <recommendedName>
        <fullName evidence="4">LPS-assembly protein LptD</fullName>
    </recommendedName>
</protein>
<keyword evidence="6" id="KW-1133">Transmembrane helix</keyword>
<organism evidence="10 11">
    <name type="scientific">Azospirillum ramasamyi</name>
    <dbReference type="NCBI Taxonomy" id="682998"/>
    <lineage>
        <taxon>Bacteria</taxon>
        <taxon>Pseudomonadati</taxon>
        <taxon>Pseudomonadota</taxon>
        <taxon>Alphaproteobacteria</taxon>
        <taxon>Rhodospirillales</taxon>
        <taxon>Azospirillaceae</taxon>
        <taxon>Azospirillum</taxon>
    </lineage>
</organism>
<dbReference type="InterPro" id="IPR020889">
    <property type="entry name" value="LipoPS_assembly_LptD"/>
</dbReference>
<dbReference type="OrthoDB" id="9760225at2"/>
<accession>A0A2U9S4Y9</accession>
<keyword evidence="6" id="KW-0812">Transmembrane</keyword>
<dbReference type="Pfam" id="PF04453">
    <property type="entry name" value="LptD"/>
    <property type="match status" value="1"/>
</dbReference>
<evidence type="ECO:0000256" key="5">
    <source>
        <dbReference type="SAM" id="MobiDB-lite"/>
    </source>
</evidence>
<dbReference type="GO" id="GO:0009279">
    <property type="term" value="C:cell outer membrane"/>
    <property type="evidence" value="ECO:0007669"/>
    <property type="project" value="UniProtKB-SubCell"/>
</dbReference>
<keyword evidence="11" id="KW-1185">Reference proteome</keyword>
<dbReference type="GO" id="GO:0043165">
    <property type="term" value="P:Gram-negative-bacterium-type cell outer membrane assembly"/>
    <property type="evidence" value="ECO:0007669"/>
    <property type="project" value="UniProtKB-UniRule"/>
</dbReference>
<dbReference type="KEGG" id="azm:DM194_04315"/>
<feature type="compositionally biased region" description="Low complexity" evidence="5">
    <location>
        <begin position="55"/>
        <end position="83"/>
    </location>
</feature>
<dbReference type="HAMAP" id="MF_01411">
    <property type="entry name" value="LPS_assembly_LptD"/>
    <property type="match status" value="1"/>
</dbReference>
<proteinExistence type="inferred from homology"/>
<comment type="caution">
    <text evidence="4">Lacks conserved residue(s) required for the propagation of feature annotation.</text>
</comment>
<dbReference type="InterPro" id="IPR007543">
    <property type="entry name" value="LptD_C"/>
</dbReference>
<feature type="region of interest" description="Disordered" evidence="5">
    <location>
        <begin position="46"/>
        <end position="96"/>
    </location>
</feature>
<evidence type="ECO:0000259" key="9">
    <source>
        <dbReference type="Pfam" id="PF19838"/>
    </source>
</evidence>
<evidence type="ECO:0000256" key="2">
    <source>
        <dbReference type="ARBA" id="ARBA00023136"/>
    </source>
</evidence>
<evidence type="ECO:0000259" key="8">
    <source>
        <dbReference type="Pfam" id="PF04453"/>
    </source>
</evidence>
<gene>
    <name evidence="4" type="primary">lptD</name>
    <name evidence="10" type="ORF">DM194_04315</name>
</gene>
<dbReference type="InterPro" id="IPR045659">
    <property type="entry name" value="LptD_2"/>
</dbReference>
<feature type="transmembrane region" description="Helical" evidence="6">
    <location>
        <begin position="20"/>
        <end position="41"/>
    </location>
</feature>
<evidence type="ECO:0000256" key="1">
    <source>
        <dbReference type="ARBA" id="ARBA00022729"/>
    </source>
</evidence>
<feature type="domain" description="LptD C-terminal" evidence="8">
    <location>
        <begin position="354"/>
        <end position="726"/>
    </location>
</feature>
<dbReference type="EMBL" id="CP029829">
    <property type="protein sequence ID" value="AWU93546.1"/>
    <property type="molecule type" value="Genomic_DNA"/>
</dbReference>
<dbReference type="Proteomes" id="UP000249605">
    <property type="component" value="Chromosome"/>
</dbReference>
<evidence type="ECO:0000313" key="11">
    <source>
        <dbReference type="Proteomes" id="UP000249605"/>
    </source>
</evidence>
<dbReference type="Pfam" id="PF19838">
    <property type="entry name" value="LptD_2"/>
    <property type="match status" value="1"/>
</dbReference>
<comment type="similarity">
    <text evidence="4">Belongs to the LptD family.</text>
</comment>
<reference evidence="10 11" key="1">
    <citation type="journal article" date="2019" name="Int. J. Syst. Evol. Microbiol.">
        <title>Azospirillum ramasamyi sp. nov., a novel diazotrophic bacterium isolated from fermented bovine products.</title>
        <authorList>
            <person name="Anandham R."/>
            <person name="Heo J."/>
            <person name="Krishnamoorthy R."/>
            <person name="SenthilKumar M."/>
            <person name="Gopal N.O."/>
            <person name="Kim S.J."/>
            <person name="Kwon S.W."/>
        </authorList>
    </citation>
    <scope>NUCLEOTIDE SEQUENCE [LARGE SCALE GENOMIC DNA]</scope>
    <source>
        <strain evidence="10 11">M2T2B2</strain>
    </source>
</reference>